<proteinExistence type="inferred from homology"/>
<feature type="transmembrane region" description="Helical" evidence="7">
    <location>
        <begin position="243"/>
        <end position="262"/>
    </location>
</feature>
<protein>
    <submittedName>
        <fullName evidence="9">Membrane protein</fullName>
    </submittedName>
</protein>
<keyword evidence="4 7" id="KW-1133">Transmembrane helix</keyword>
<feature type="transmembrane region" description="Helical" evidence="7">
    <location>
        <begin position="274"/>
        <end position="294"/>
    </location>
</feature>
<feature type="transmembrane region" description="Helical" evidence="7">
    <location>
        <begin position="96"/>
        <end position="116"/>
    </location>
</feature>
<dbReference type="Pfam" id="PF00892">
    <property type="entry name" value="EamA"/>
    <property type="match status" value="2"/>
</dbReference>
<feature type="transmembrane region" description="Helical" evidence="7">
    <location>
        <begin position="177"/>
        <end position="200"/>
    </location>
</feature>
<gene>
    <name evidence="9" type="ORF">Adu01nite_62590</name>
</gene>
<evidence type="ECO:0000256" key="2">
    <source>
        <dbReference type="ARBA" id="ARBA00007362"/>
    </source>
</evidence>
<sequence length="320" mass="32120">MSISQKQEHQHVTTQIDSGQKAKADGKENNKTSGLWLLVLAGSLWGAGGLTGTLLAQHTGLTSPAIGAYRLAVGGLLLVLVVLLTGRSIPRTRPQITRVVLIGLLAAEFQACYFAAVSTISVSLGTLITIGASPVLVLAAESAMGRRRADRRALATVGLAIVGLTLLIGVPSSGRNLTTMLAGAGFALLAAAGFATMTVIGSRSVAGLDEMASTGFGFTLGALVLAPIAAAGGGLTFTPTTGALSLLLLLGAGPTAMAYAAYFRGLRDAQAGTAALMALLEPLVGTVLSVLILGDRLGPAGIVGAALLLTALVIEGSKKG</sequence>
<keyword evidence="5 7" id="KW-0472">Membrane</keyword>
<dbReference type="InterPro" id="IPR050638">
    <property type="entry name" value="AA-Vitamin_Transporters"/>
</dbReference>
<evidence type="ECO:0000256" key="1">
    <source>
        <dbReference type="ARBA" id="ARBA00004141"/>
    </source>
</evidence>
<dbReference type="PANTHER" id="PTHR32322">
    <property type="entry name" value="INNER MEMBRANE TRANSPORTER"/>
    <property type="match status" value="1"/>
</dbReference>
<feature type="transmembrane region" description="Helical" evidence="7">
    <location>
        <begin position="300"/>
        <end position="317"/>
    </location>
</feature>
<evidence type="ECO:0000313" key="10">
    <source>
        <dbReference type="Proteomes" id="UP000637628"/>
    </source>
</evidence>
<dbReference type="InterPro" id="IPR000620">
    <property type="entry name" value="EamA_dom"/>
</dbReference>
<comment type="caution">
    <text evidence="9">The sequence shown here is derived from an EMBL/GenBank/DDBJ whole genome shotgun (WGS) entry which is preliminary data.</text>
</comment>
<dbReference type="InterPro" id="IPR037185">
    <property type="entry name" value="EmrE-like"/>
</dbReference>
<dbReference type="PANTHER" id="PTHR32322:SF2">
    <property type="entry name" value="EAMA DOMAIN-CONTAINING PROTEIN"/>
    <property type="match status" value="1"/>
</dbReference>
<evidence type="ECO:0000256" key="6">
    <source>
        <dbReference type="SAM" id="MobiDB-lite"/>
    </source>
</evidence>
<name>A0ABQ3Z527_9ACTN</name>
<evidence type="ECO:0000259" key="8">
    <source>
        <dbReference type="Pfam" id="PF00892"/>
    </source>
</evidence>
<dbReference type="SUPFAM" id="SSF103481">
    <property type="entry name" value="Multidrug resistance efflux transporter EmrE"/>
    <property type="match status" value="2"/>
</dbReference>
<organism evidence="9 10">
    <name type="scientific">Paractinoplanes durhamensis</name>
    <dbReference type="NCBI Taxonomy" id="113563"/>
    <lineage>
        <taxon>Bacteria</taxon>
        <taxon>Bacillati</taxon>
        <taxon>Actinomycetota</taxon>
        <taxon>Actinomycetes</taxon>
        <taxon>Micromonosporales</taxon>
        <taxon>Micromonosporaceae</taxon>
        <taxon>Paractinoplanes</taxon>
    </lineage>
</organism>
<feature type="transmembrane region" description="Helical" evidence="7">
    <location>
        <begin position="212"/>
        <end position="237"/>
    </location>
</feature>
<comment type="similarity">
    <text evidence="2">Belongs to the EamA transporter family.</text>
</comment>
<feature type="transmembrane region" description="Helical" evidence="7">
    <location>
        <begin position="122"/>
        <end position="140"/>
    </location>
</feature>
<accession>A0ABQ3Z527</accession>
<dbReference type="EMBL" id="BOML01000050">
    <property type="protein sequence ID" value="GIE04909.1"/>
    <property type="molecule type" value="Genomic_DNA"/>
</dbReference>
<feature type="domain" description="EamA" evidence="8">
    <location>
        <begin position="33"/>
        <end position="168"/>
    </location>
</feature>
<keyword evidence="10" id="KW-1185">Reference proteome</keyword>
<feature type="transmembrane region" description="Helical" evidence="7">
    <location>
        <begin position="152"/>
        <end position="171"/>
    </location>
</feature>
<feature type="compositionally biased region" description="Basic and acidic residues" evidence="6">
    <location>
        <begin position="1"/>
        <end position="11"/>
    </location>
</feature>
<feature type="region of interest" description="Disordered" evidence="6">
    <location>
        <begin position="1"/>
        <end position="28"/>
    </location>
</feature>
<reference evidence="9 10" key="1">
    <citation type="submission" date="2021-01" db="EMBL/GenBank/DDBJ databases">
        <title>Whole genome shotgun sequence of Actinoplanes durhamensis NBRC 14914.</title>
        <authorList>
            <person name="Komaki H."/>
            <person name="Tamura T."/>
        </authorList>
    </citation>
    <scope>NUCLEOTIDE SEQUENCE [LARGE SCALE GENOMIC DNA]</scope>
    <source>
        <strain evidence="9 10">NBRC 14914</strain>
    </source>
</reference>
<evidence type="ECO:0000256" key="5">
    <source>
        <dbReference type="ARBA" id="ARBA00023136"/>
    </source>
</evidence>
<feature type="transmembrane region" description="Helical" evidence="7">
    <location>
        <begin position="67"/>
        <end position="84"/>
    </location>
</feature>
<feature type="transmembrane region" description="Helical" evidence="7">
    <location>
        <begin position="35"/>
        <end position="55"/>
    </location>
</feature>
<keyword evidence="3 7" id="KW-0812">Transmembrane</keyword>
<comment type="subcellular location">
    <subcellularLocation>
        <location evidence="1">Membrane</location>
        <topology evidence="1">Multi-pass membrane protein</topology>
    </subcellularLocation>
</comment>
<evidence type="ECO:0000256" key="4">
    <source>
        <dbReference type="ARBA" id="ARBA00022989"/>
    </source>
</evidence>
<feature type="domain" description="EamA" evidence="8">
    <location>
        <begin position="183"/>
        <end position="313"/>
    </location>
</feature>
<dbReference type="Proteomes" id="UP000637628">
    <property type="component" value="Unassembled WGS sequence"/>
</dbReference>
<evidence type="ECO:0000313" key="9">
    <source>
        <dbReference type="EMBL" id="GIE04909.1"/>
    </source>
</evidence>
<evidence type="ECO:0000256" key="7">
    <source>
        <dbReference type="SAM" id="Phobius"/>
    </source>
</evidence>
<evidence type="ECO:0000256" key="3">
    <source>
        <dbReference type="ARBA" id="ARBA00022692"/>
    </source>
</evidence>